<feature type="binding site" description="in other chain" evidence="8">
    <location>
        <position position="224"/>
    </location>
    <ligand>
        <name>IMP</name>
        <dbReference type="ChEBI" id="CHEBI:58053"/>
        <note>ligand shared between dimeric partners</note>
    </ligand>
</feature>
<feature type="binding site" evidence="8">
    <location>
        <position position="40"/>
    </location>
    <ligand>
        <name>Mg(2+)</name>
        <dbReference type="ChEBI" id="CHEBI:18420"/>
    </ligand>
</feature>
<feature type="binding site" evidence="8">
    <location>
        <begin position="12"/>
        <end position="18"/>
    </location>
    <ligand>
        <name>GTP</name>
        <dbReference type="ChEBI" id="CHEBI:37565"/>
    </ligand>
</feature>
<feature type="binding site" evidence="8">
    <location>
        <begin position="331"/>
        <end position="333"/>
    </location>
    <ligand>
        <name>GTP</name>
        <dbReference type="ChEBI" id="CHEBI:37565"/>
    </ligand>
</feature>
<evidence type="ECO:0000313" key="11">
    <source>
        <dbReference type="EMBL" id="KYO67218.1"/>
    </source>
</evidence>
<keyword evidence="2 8" id="KW-0436">Ligase</keyword>
<dbReference type="FunFam" id="1.10.300.10:FF:000001">
    <property type="entry name" value="Adenylosuccinate synthetase"/>
    <property type="match status" value="1"/>
</dbReference>
<evidence type="ECO:0000313" key="12">
    <source>
        <dbReference type="Proteomes" id="UP000075737"/>
    </source>
</evidence>
<dbReference type="InterPro" id="IPR001114">
    <property type="entry name" value="Adenylosuccinate_synthetase"/>
</dbReference>
<reference evidence="11 12" key="1">
    <citation type="submission" date="2015-12" db="EMBL/GenBank/DDBJ databases">
        <title>Draft genome of Thermovenabulum gondwanense isolated from a red thermophilic microbial mat colonisisng an outflow channel of a bore well.</title>
        <authorList>
            <person name="Patel B.K."/>
        </authorList>
    </citation>
    <scope>NUCLEOTIDE SEQUENCE [LARGE SCALE GENOMIC DNA]</scope>
    <source>
        <strain evidence="11 12">R270</strain>
    </source>
</reference>
<feature type="binding site" evidence="8">
    <location>
        <position position="143"/>
    </location>
    <ligand>
        <name>IMP</name>
        <dbReference type="ChEBI" id="CHEBI:58053"/>
        <note>ligand shared between dimeric partners</note>
    </ligand>
</feature>
<dbReference type="OrthoDB" id="9807553at2"/>
<dbReference type="SUPFAM" id="SSF52540">
    <property type="entry name" value="P-loop containing nucleoside triphosphate hydrolases"/>
    <property type="match status" value="1"/>
</dbReference>
<dbReference type="SMART" id="SM00788">
    <property type="entry name" value="Adenylsucc_synt"/>
    <property type="match status" value="1"/>
</dbReference>
<comment type="catalytic activity">
    <reaction evidence="8 10">
        <text>IMP + L-aspartate + GTP = N(6)-(1,2-dicarboxyethyl)-AMP + GDP + phosphate + 2 H(+)</text>
        <dbReference type="Rhea" id="RHEA:15753"/>
        <dbReference type="ChEBI" id="CHEBI:15378"/>
        <dbReference type="ChEBI" id="CHEBI:29991"/>
        <dbReference type="ChEBI" id="CHEBI:37565"/>
        <dbReference type="ChEBI" id="CHEBI:43474"/>
        <dbReference type="ChEBI" id="CHEBI:57567"/>
        <dbReference type="ChEBI" id="CHEBI:58053"/>
        <dbReference type="ChEBI" id="CHEBI:58189"/>
        <dbReference type="EC" id="6.3.4.4"/>
    </reaction>
</comment>
<keyword evidence="6 8" id="KW-0460">Magnesium</keyword>
<proteinExistence type="inferred from homology"/>
<dbReference type="UniPathway" id="UPA00075">
    <property type="reaction ID" value="UER00335"/>
</dbReference>
<evidence type="ECO:0000256" key="1">
    <source>
        <dbReference type="ARBA" id="ARBA00011738"/>
    </source>
</evidence>
<evidence type="ECO:0000256" key="7">
    <source>
        <dbReference type="ARBA" id="ARBA00023134"/>
    </source>
</evidence>
<dbReference type="Proteomes" id="UP000075737">
    <property type="component" value="Unassembled WGS sequence"/>
</dbReference>
<name>A0A162MSD2_9FIRM</name>
<feature type="binding site" evidence="8">
    <location>
        <begin position="299"/>
        <end position="305"/>
    </location>
    <ligand>
        <name>substrate</name>
    </ligand>
</feature>
<dbReference type="EMBL" id="LOHZ01000022">
    <property type="protein sequence ID" value="KYO67218.1"/>
    <property type="molecule type" value="Genomic_DNA"/>
</dbReference>
<dbReference type="Gene3D" id="3.90.170.10">
    <property type="entry name" value="Adenylosuccinate Synthetase, subunit A, domain 3"/>
    <property type="match status" value="1"/>
</dbReference>
<comment type="similarity">
    <text evidence="8 10">Belongs to the adenylosuccinate synthetase family.</text>
</comment>
<feature type="binding site" description="in other chain" evidence="8">
    <location>
        <position position="239"/>
    </location>
    <ligand>
        <name>IMP</name>
        <dbReference type="ChEBI" id="CHEBI:58053"/>
        <note>ligand shared between dimeric partners</note>
    </ligand>
</feature>
<evidence type="ECO:0000256" key="9">
    <source>
        <dbReference type="PROSITE-ProRule" id="PRU10134"/>
    </source>
</evidence>
<evidence type="ECO:0000256" key="3">
    <source>
        <dbReference type="ARBA" id="ARBA00022723"/>
    </source>
</evidence>
<keyword evidence="4 8" id="KW-0547">Nucleotide-binding</keyword>
<feature type="binding site" evidence="8">
    <location>
        <position position="13"/>
    </location>
    <ligand>
        <name>Mg(2+)</name>
        <dbReference type="ChEBI" id="CHEBI:18420"/>
    </ligand>
</feature>
<evidence type="ECO:0000256" key="2">
    <source>
        <dbReference type="ARBA" id="ARBA00022598"/>
    </source>
</evidence>
<dbReference type="InterPro" id="IPR033128">
    <property type="entry name" value="Adenylosuccin_syn_Lys_AS"/>
</dbReference>
<dbReference type="GO" id="GO:0005737">
    <property type="term" value="C:cytoplasm"/>
    <property type="evidence" value="ECO:0007669"/>
    <property type="project" value="UniProtKB-SubCell"/>
</dbReference>
<dbReference type="AlphaFoldDB" id="A0A162MSD2"/>
<evidence type="ECO:0000256" key="6">
    <source>
        <dbReference type="ARBA" id="ARBA00022842"/>
    </source>
</evidence>
<comment type="subunit">
    <text evidence="1 8">Homodimer.</text>
</comment>
<dbReference type="Gene3D" id="1.10.300.10">
    <property type="entry name" value="Adenylosuccinate Synthetase, subunit A, domain 2"/>
    <property type="match status" value="1"/>
</dbReference>
<dbReference type="FunFam" id="3.90.170.10:FF:000001">
    <property type="entry name" value="Adenylosuccinate synthetase"/>
    <property type="match status" value="1"/>
</dbReference>
<keyword evidence="8" id="KW-0963">Cytoplasm</keyword>
<dbReference type="NCBIfam" id="NF002223">
    <property type="entry name" value="PRK01117.1"/>
    <property type="match status" value="1"/>
</dbReference>
<feature type="binding site" evidence="8">
    <location>
        <begin position="413"/>
        <end position="415"/>
    </location>
    <ligand>
        <name>GTP</name>
        <dbReference type="ChEBI" id="CHEBI:37565"/>
    </ligand>
</feature>
<gene>
    <name evidence="8 11" type="primary">purA</name>
    <name evidence="11" type="ORF">ATZ99_05040</name>
</gene>
<evidence type="ECO:0000256" key="5">
    <source>
        <dbReference type="ARBA" id="ARBA00022755"/>
    </source>
</evidence>
<comment type="caution">
    <text evidence="11">The sequence shown here is derived from an EMBL/GenBank/DDBJ whole genome shotgun (WGS) entry which is preliminary data.</text>
</comment>
<dbReference type="PATRIC" id="fig|520767.4.peg.517"/>
<comment type="function">
    <text evidence="8">Plays an important role in the de novo pathway of purine nucleotide biosynthesis. Catalyzes the first committed step in the biosynthesis of AMP from IMP.</text>
</comment>
<organism evidence="11 12">
    <name type="scientific">Thermovenabulum gondwanense</name>
    <dbReference type="NCBI Taxonomy" id="520767"/>
    <lineage>
        <taxon>Bacteria</taxon>
        <taxon>Bacillati</taxon>
        <taxon>Bacillota</taxon>
        <taxon>Clostridia</taxon>
        <taxon>Thermosediminibacterales</taxon>
        <taxon>Thermosediminibacteraceae</taxon>
        <taxon>Thermovenabulum</taxon>
    </lineage>
</organism>
<evidence type="ECO:0000256" key="10">
    <source>
        <dbReference type="RuleBase" id="RU000520"/>
    </source>
</evidence>
<feature type="binding site" evidence="8">
    <location>
        <begin position="40"/>
        <end position="42"/>
    </location>
    <ligand>
        <name>GTP</name>
        <dbReference type="ChEBI" id="CHEBI:37565"/>
    </ligand>
</feature>
<keyword evidence="7 8" id="KW-0342">GTP-binding</keyword>
<keyword evidence="5 8" id="KW-0658">Purine biosynthesis</keyword>
<dbReference type="PANTHER" id="PTHR11846:SF0">
    <property type="entry name" value="ADENYLOSUCCINATE SYNTHETASE"/>
    <property type="match status" value="1"/>
</dbReference>
<comment type="cofactor">
    <cofactor evidence="8">
        <name>Mg(2+)</name>
        <dbReference type="ChEBI" id="CHEBI:18420"/>
    </cofactor>
    <text evidence="8">Binds 1 Mg(2+) ion per subunit.</text>
</comment>
<dbReference type="Pfam" id="PF00709">
    <property type="entry name" value="Adenylsucc_synt"/>
    <property type="match status" value="1"/>
</dbReference>
<feature type="binding site" description="in other chain" evidence="8">
    <location>
        <begin position="13"/>
        <end position="16"/>
    </location>
    <ligand>
        <name>IMP</name>
        <dbReference type="ChEBI" id="CHEBI:58053"/>
        <note>ligand shared between dimeric partners</note>
    </ligand>
</feature>
<dbReference type="GO" id="GO:0046040">
    <property type="term" value="P:IMP metabolic process"/>
    <property type="evidence" value="ECO:0007669"/>
    <property type="project" value="TreeGrafter"/>
</dbReference>
<evidence type="ECO:0000256" key="4">
    <source>
        <dbReference type="ARBA" id="ARBA00022741"/>
    </source>
</evidence>
<dbReference type="CDD" id="cd03108">
    <property type="entry name" value="AdSS"/>
    <property type="match status" value="1"/>
</dbReference>
<accession>A0A162MSD2</accession>
<dbReference type="InterPro" id="IPR042109">
    <property type="entry name" value="Adenylosuccinate_synth_dom1"/>
</dbReference>
<dbReference type="RefSeq" id="WP_068747679.1">
    <property type="nucleotide sequence ID" value="NZ_LOHZ01000022.1"/>
</dbReference>
<feature type="active site" description="Proton donor" evidence="8">
    <location>
        <position position="41"/>
    </location>
</feature>
<dbReference type="HAMAP" id="MF_00011">
    <property type="entry name" value="Adenylosucc_synth"/>
    <property type="match status" value="1"/>
</dbReference>
<dbReference type="PROSITE" id="PS00513">
    <property type="entry name" value="ADENYLOSUCCIN_SYN_2"/>
    <property type="match status" value="1"/>
</dbReference>
<feature type="binding site" evidence="8">
    <location>
        <position position="305"/>
    </location>
    <ligand>
        <name>GTP</name>
        <dbReference type="ChEBI" id="CHEBI:37565"/>
    </ligand>
</feature>
<feature type="active site" description="Proton acceptor" evidence="8">
    <location>
        <position position="13"/>
    </location>
</feature>
<dbReference type="STRING" id="520767.ATZ99_05040"/>
<dbReference type="GO" id="GO:0004019">
    <property type="term" value="F:adenylosuccinate synthase activity"/>
    <property type="evidence" value="ECO:0007669"/>
    <property type="project" value="UniProtKB-UniRule"/>
</dbReference>
<protein>
    <recommendedName>
        <fullName evidence="8 10">Adenylosuccinate synthetase</fullName>
        <shortName evidence="8">AMPSase</shortName>
        <shortName evidence="8">AdSS</shortName>
        <ecNumber evidence="8 10">6.3.4.4</ecNumber>
    </recommendedName>
    <alternativeName>
        <fullName evidence="8">IMP--aspartate ligase</fullName>
    </alternativeName>
</protein>
<keyword evidence="12" id="KW-1185">Reference proteome</keyword>
<dbReference type="Gene3D" id="3.40.440.10">
    <property type="entry name" value="Adenylosuccinate Synthetase, subunit A, domain 1"/>
    <property type="match status" value="1"/>
</dbReference>
<dbReference type="GO" id="GO:0005525">
    <property type="term" value="F:GTP binding"/>
    <property type="evidence" value="ECO:0007669"/>
    <property type="project" value="UniProtKB-UniRule"/>
</dbReference>
<dbReference type="InterPro" id="IPR018220">
    <property type="entry name" value="Adenylosuccin_syn_GTP-bd"/>
</dbReference>
<dbReference type="PROSITE" id="PS01266">
    <property type="entry name" value="ADENYLOSUCCIN_SYN_1"/>
    <property type="match status" value="1"/>
</dbReference>
<feature type="binding site" description="in other chain" evidence="8">
    <location>
        <position position="129"/>
    </location>
    <ligand>
        <name>IMP</name>
        <dbReference type="ChEBI" id="CHEBI:58053"/>
        <note>ligand shared between dimeric partners</note>
    </ligand>
</feature>
<dbReference type="GO" id="GO:0044208">
    <property type="term" value="P:'de novo' AMP biosynthetic process"/>
    <property type="evidence" value="ECO:0007669"/>
    <property type="project" value="UniProtKB-UniRule"/>
</dbReference>
<dbReference type="GO" id="GO:0000287">
    <property type="term" value="F:magnesium ion binding"/>
    <property type="evidence" value="ECO:0007669"/>
    <property type="project" value="UniProtKB-UniRule"/>
</dbReference>
<feature type="active site" evidence="9">
    <location>
        <position position="140"/>
    </location>
</feature>
<comment type="pathway">
    <text evidence="8 10">Purine metabolism; AMP biosynthesis via de novo pathway; AMP from IMP: step 1/2.</text>
</comment>
<dbReference type="InterPro" id="IPR042110">
    <property type="entry name" value="Adenylosuccinate_synth_dom2"/>
</dbReference>
<dbReference type="EC" id="6.3.4.4" evidence="8 10"/>
<evidence type="ECO:0000256" key="8">
    <source>
        <dbReference type="HAMAP-Rule" id="MF_00011"/>
    </source>
</evidence>
<feature type="binding site" description="in other chain" evidence="8">
    <location>
        <begin position="38"/>
        <end position="41"/>
    </location>
    <ligand>
        <name>IMP</name>
        <dbReference type="ChEBI" id="CHEBI:58053"/>
        <note>ligand shared between dimeric partners</note>
    </ligand>
</feature>
<dbReference type="InterPro" id="IPR027417">
    <property type="entry name" value="P-loop_NTPase"/>
</dbReference>
<comment type="subcellular location">
    <subcellularLocation>
        <location evidence="8">Cytoplasm</location>
    </subcellularLocation>
</comment>
<dbReference type="NCBIfam" id="TIGR00184">
    <property type="entry name" value="purA"/>
    <property type="match status" value="1"/>
</dbReference>
<dbReference type="PANTHER" id="PTHR11846">
    <property type="entry name" value="ADENYLOSUCCINATE SYNTHETASE"/>
    <property type="match status" value="1"/>
</dbReference>
<keyword evidence="3 8" id="KW-0479">Metal-binding</keyword>
<feature type="binding site" description="in other chain" evidence="8">
    <location>
        <position position="303"/>
    </location>
    <ligand>
        <name>IMP</name>
        <dbReference type="ChEBI" id="CHEBI:58053"/>
        <note>ligand shared between dimeric partners</note>
    </ligand>
</feature>
<sequence length="428" mass="47679">MPGIVVIGAQWGDEGKGRIVDFLASRADMVVRYQGGNNAGHTVEVDDKRYKLHLIPSGILHSGKVCIIGNGMVIDPVALVEEIRYLESYGIEVRSRLKISDRAHLIMPYHKLLDEVIEEHKGELQLGTTRRGIGPAYVDKAERMGIRVCDLLEPEYFEEKVEQNLRIKNEIIQKVYGKKGVNKEEIIDLYLKAGEEIREMVCDTTSIIYEFSKSDKKILYEGAQGTLLDVDLGTYPYVTSSHPVAGGVCIGAGVGPTFIDKVVGVVKAYTTRVGKGPFPTEIFDATGDFIREKGYEYGTTTGRPRRCGWLDIVMLRYAVKVNGLSYIAITKLDTLGGINKVKICVGYRYKGKILTDFPASLNVLAECEPVYEELPGWEEGVSRIKKIEELPDNLIKYVERIEELTGVKAAFISIGPGREQGFEITDLF</sequence>
<dbReference type="InterPro" id="IPR042111">
    <property type="entry name" value="Adenylosuccinate_synth_dom3"/>
</dbReference>